<accession>A0A644ZI24</accession>
<comment type="caution">
    <text evidence="1">The sequence shown here is derived from an EMBL/GenBank/DDBJ whole genome shotgun (WGS) entry which is preliminary data.</text>
</comment>
<dbReference type="EMBL" id="VSSQ01008833">
    <property type="protein sequence ID" value="MPM39978.1"/>
    <property type="molecule type" value="Genomic_DNA"/>
</dbReference>
<evidence type="ECO:0000313" key="1">
    <source>
        <dbReference type="EMBL" id="MPM39978.1"/>
    </source>
</evidence>
<dbReference type="AlphaFoldDB" id="A0A644ZI24"/>
<proteinExistence type="predicted"/>
<reference evidence="1" key="1">
    <citation type="submission" date="2019-08" db="EMBL/GenBank/DDBJ databases">
        <authorList>
            <person name="Kucharzyk K."/>
            <person name="Murdoch R.W."/>
            <person name="Higgins S."/>
            <person name="Loffler F."/>
        </authorList>
    </citation>
    <scope>NUCLEOTIDE SEQUENCE</scope>
</reference>
<gene>
    <name evidence="1" type="ORF">SDC9_86615</name>
</gene>
<organism evidence="1">
    <name type="scientific">bioreactor metagenome</name>
    <dbReference type="NCBI Taxonomy" id="1076179"/>
    <lineage>
        <taxon>unclassified sequences</taxon>
        <taxon>metagenomes</taxon>
        <taxon>ecological metagenomes</taxon>
    </lineage>
</organism>
<protein>
    <submittedName>
        <fullName evidence="1">Uncharacterized protein</fullName>
    </submittedName>
</protein>
<sequence>MSIQVQRDLYILRKLYCLRVAAQNDIFGQDVIPRLIKQLSNINLTDFCRCCRHRHRRGGQHHQQHKKNYSVLSQFTHYHPSPFFVPLLPLIHSYEVRVIKNILLSFPPLLR</sequence>
<name>A0A644ZI24_9ZZZZ</name>